<dbReference type="EMBL" id="JAAQHG020000003">
    <property type="protein sequence ID" value="KAL1589900.1"/>
    <property type="molecule type" value="Genomic_DNA"/>
</dbReference>
<dbReference type="Proteomes" id="UP000803884">
    <property type="component" value="Unassembled WGS sequence"/>
</dbReference>
<gene>
    <name evidence="2" type="ORF">WHR41_01339</name>
</gene>
<name>A0AB34L3A6_9PEZI</name>
<keyword evidence="1" id="KW-0539">Nucleus</keyword>
<accession>A0AB34L3A6</accession>
<keyword evidence="3" id="KW-1185">Reference proteome</keyword>
<reference evidence="2 3" key="1">
    <citation type="journal article" date="2020" name="Microbiol. Resour. Announc.">
        <title>Draft Genome Sequence of a Cladosporium Species Isolated from the Mesophotic Ascidian Didemnum maculosum.</title>
        <authorList>
            <person name="Gioti A."/>
            <person name="Siaperas R."/>
            <person name="Nikolaivits E."/>
            <person name="Le Goff G."/>
            <person name="Ouazzani J."/>
            <person name="Kotoulas G."/>
            <person name="Topakas E."/>
        </authorList>
    </citation>
    <scope>NUCLEOTIDE SEQUENCE [LARGE SCALE GENOMIC DNA]</scope>
    <source>
        <strain evidence="2 3">TM138-S3</strain>
    </source>
</reference>
<dbReference type="RefSeq" id="XP_069233005.1">
    <property type="nucleotide sequence ID" value="XM_069369945.1"/>
</dbReference>
<protein>
    <submittedName>
        <fullName evidence="2">Uncharacterized protein</fullName>
    </submittedName>
</protein>
<dbReference type="PANTHER" id="PTHR31668:SF20">
    <property type="entry name" value="ZN(II)2CYS6 TRANSCRIPTION FACTOR (EUROFUNG)"/>
    <property type="match status" value="1"/>
</dbReference>
<evidence type="ECO:0000256" key="1">
    <source>
        <dbReference type="ARBA" id="ARBA00023242"/>
    </source>
</evidence>
<dbReference type="InterPro" id="IPR050797">
    <property type="entry name" value="Carb_Metab_Trans_Reg"/>
</dbReference>
<evidence type="ECO:0000313" key="2">
    <source>
        <dbReference type="EMBL" id="KAL1589900.1"/>
    </source>
</evidence>
<dbReference type="GeneID" id="96002783"/>
<dbReference type="PANTHER" id="PTHR31668">
    <property type="entry name" value="GLUCOSE TRANSPORT TRANSCRIPTION REGULATOR RGT1-RELATED-RELATED"/>
    <property type="match status" value="1"/>
</dbReference>
<evidence type="ECO:0000313" key="3">
    <source>
        <dbReference type="Proteomes" id="UP000803884"/>
    </source>
</evidence>
<proteinExistence type="predicted"/>
<sequence length="175" mass="19641">MPFGPSPEHISHVETQINSALSQDLDLQDTQKANLRVTQLWLRVVIWKLRLRLGHLVEESYQHSVTFRYPIDIAKELMLSTRDLPASSFKVHGVGMTEKLFDIASALVDVLARIPITTTSKNGVVVGSLPVNDLSYLRALIQKSPSGDTIYDDLLERHIQQTIPSLATRPPMTMQ</sequence>
<comment type="caution">
    <text evidence="2">The sequence shown here is derived from an EMBL/GenBank/DDBJ whole genome shotgun (WGS) entry which is preliminary data.</text>
</comment>
<organism evidence="2 3">
    <name type="scientific">Cladosporium halotolerans</name>
    <dbReference type="NCBI Taxonomy" id="1052096"/>
    <lineage>
        <taxon>Eukaryota</taxon>
        <taxon>Fungi</taxon>
        <taxon>Dikarya</taxon>
        <taxon>Ascomycota</taxon>
        <taxon>Pezizomycotina</taxon>
        <taxon>Dothideomycetes</taxon>
        <taxon>Dothideomycetidae</taxon>
        <taxon>Cladosporiales</taxon>
        <taxon>Cladosporiaceae</taxon>
        <taxon>Cladosporium</taxon>
    </lineage>
</organism>
<dbReference type="AlphaFoldDB" id="A0AB34L3A6"/>